<dbReference type="PANTHER" id="PTHR10584:SF166">
    <property type="entry name" value="RIBOKINASE"/>
    <property type="match status" value="1"/>
</dbReference>
<dbReference type="PRINTS" id="PR00990">
    <property type="entry name" value="RIBOKINASE"/>
</dbReference>
<dbReference type="GO" id="GO:0005524">
    <property type="term" value="F:ATP binding"/>
    <property type="evidence" value="ECO:0007669"/>
    <property type="project" value="UniProtKB-UniRule"/>
</dbReference>
<dbReference type="GO" id="GO:0019303">
    <property type="term" value="P:D-ribose catabolic process"/>
    <property type="evidence" value="ECO:0007669"/>
    <property type="project" value="UniProtKB-UniRule"/>
</dbReference>
<feature type="binding site" evidence="9">
    <location>
        <position position="249"/>
    </location>
    <ligand>
        <name>K(+)</name>
        <dbReference type="ChEBI" id="CHEBI:29103"/>
    </ligand>
</feature>
<keyword evidence="6 9" id="KW-0460">Magnesium</keyword>
<comment type="subcellular location">
    <subcellularLocation>
        <location evidence="9">Cytoplasm</location>
    </subcellularLocation>
</comment>
<dbReference type="CDD" id="cd01174">
    <property type="entry name" value="ribokinase"/>
    <property type="match status" value="1"/>
</dbReference>
<keyword evidence="5 9" id="KW-0067">ATP-binding</keyword>
<feature type="binding site" evidence="9">
    <location>
        <begin position="222"/>
        <end position="227"/>
    </location>
    <ligand>
        <name>ATP</name>
        <dbReference type="ChEBI" id="CHEBI:30616"/>
    </ligand>
</feature>
<dbReference type="Proteomes" id="UP000682416">
    <property type="component" value="Chromosome"/>
</dbReference>
<comment type="activity regulation">
    <text evidence="9">Activated by a monovalent cation that binds near, but not in, the active site. The most likely occupant of the site in vivo is potassium. Ion binding induces a conformational change that may alter substrate affinity.</text>
</comment>
<feature type="binding site" evidence="9">
    <location>
        <position position="290"/>
    </location>
    <ligand>
        <name>K(+)</name>
        <dbReference type="ChEBI" id="CHEBI:29103"/>
    </ligand>
</feature>
<comment type="cofactor">
    <cofactor evidence="9">
        <name>Mg(2+)</name>
        <dbReference type="ChEBI" id="CHEBI:18420"/>
    </cofactor>
    <text evidence="9">Requires a divalent cation, most likely magnesium in vivo, as an electrophilic catalyst to aid phosphoryl group transfer. It is the chelate of the metal and the nucleotide that is the actual substrate.</text>
</comment>
<protein>
    <recommendedName>
        <fullName evidence="9">Ribokinase</fullName>
        <shortName evidence="9">RK</shortName>
        <ecNumber evidence="9">2.7.1.15</ecNumber>
    </recommendedName>
</protein>
<dbReference type="GO" id="GO:0005829">
    <property type="term" value="C:cytosol"/>
    <property type="evidence" value="ECO:0007669"/>
    <property type="project" value="TreeGrafter"/>
</dbReference>
<feature type="binding site" evidence="9">
    <location>
        <position position="255"/>
    </location>
    <ligand>
        <name>substrate</name>
    </ligand>
</feature>
<dbReference type="InterPro" id="IPR011611">
    <property type="entry name" value="PfkB_dom"/>
</dbReference>
<keyword evidence="8 9" id="KW-0119">Carbohydrate metabolism</keyword>
<dbReference type="EC" id="2.7.1.15" evidence="9"/>
<feature type="domain" description="Carbohydrate kinase PfkB" evidence="10">
    <location>
        <begin position="14"/>
        <end position="295"/>
    </location>
</feature>
<evidence type="ECO:0000313" key="12">
    <source>
        <dbReference type="Proteomes" id="UP000682416"/>
    </source>
</evidence>
<reference evidence="11" key="1">
    <citation type="submission" date="2021-05" db="EMBL/GenBank/DDBJ databases">
        <authorList>
            <person name="Kaiqin L."/>
            <person name="Jian G."/>
        </authorList>
    </citation>
    <scope>NUCLEOTIDE SEQUENCE</scope>
    <source>
        <strain evidence="11">HDS5</strain>
    </source>
</reference>
<evidence type="ECO:0000256" key="3">
    <source>
        <dbReference type="ARBA" id="ARBA00022741"/>
    </source>
</evidence>
<evidence type="ECO:0000256" key="1">
    <source>
        <dbReference type="ARBA" id="ARBA00022679"/>
    </source>
</evidence>
<evidence type="ECO:0000256" key="8">
    <source>
        <dbReference type="ARBA" id="ARBA00023277"/>
    </source>
</evidence>
<keyword evidence="3 9" id="KW-0547">Nucleotide-binding</keyword>
<evidence type="ECO:0000256" key="4">
    <source>
        <dbReference type="ARBA" id="ARBA00022777"/>
    </source>
</evidence>
<comment type="subunit">
    <text evidence="9">Homodimer.</text>
</comment>
<dbReference type="AlphaFoldDB" id="A0A975LAW4"/>
<name>A0A975LAW4_9ACTN</name>
<comment type="similarity">
    <text evidence="9">Belongs to the carbohydrate kinase PfkB family. Ribokinase subfamily.</text>
</comment>
<dbReference type="InterPro" id="IPR011877">
    <property type="entry name" value="Ribokinase"/>
</dbReference>
<organism evidence="11 12">
    <name type="scientific">Nocardiopsis eucommiae</name>
    <dbReference type="NCBI Taxonomy" id="2831970"/>
    <lineage>
        <taxon>Bacteria</taxon>
        <taxon>Bacillati</taxon>
        <taxon>Actinomycetota</taxon>
        <taxon>Actinomycetes</taxon>
        <taxon>Streptosporangiales</taxon>
        <taxon>Nocardiopsidaceae</taxon>
        <taxon>Nocardiopsis</taxon>
    </lineage>
</organism>
<proteinExistence type="inferred from homology"/>
<keyword evidence="9" id="KW-0963">Cytoplasm</keyword>
<evidence type="ECO:0000256" key="9">
    <source>
        <dbReference type="HAMAP-Rule" id="MF_01987"/>
    </source>
</evidence>
<feature type="binding site" evidence="9">
    <location>
        <position position="285"/>
    </location>
    <ligand>
        <name>K(+)</name>
        <dbReference type="ChEBI" id="CHEBI:29103"/>
    </ligand>
</feature>
<dbReference type="InterPro" id="IPR002139">
    <property type="entry name" value="Ribo/fructo_kinase"/>
</dbReference>
<dbReference type="HAMAP" id="MF_01987">
    <property type="entry name" value="Ribokinase"/>
    <property type="match status" value="1"/>
</dbReference>
<feature type="binding site" evidence="9">
    <location>
        <position position="148"/>
    </location>
    <ligand>
        <name>substrate</name>
    </ligand>
</feature>
<keyword evidence="7 9" id="KW-0630">Potassium</keyword>
<feature type="binding site" evidence="9">
    <location>
        <begin position="254"/>
        <end position="255"/>
    </location>
    <ligand>
        <name>ATP</name>
        <dbReference type="ChEBI" id="CHEBI:30616"/>
    </ligand>
</feature>
<feature type="binding site" evidence="9">
    <location>
        <position position="251"/>
    </location>
    <ligand>
        <name>K(+)</name>
        <dbReference type="ChEBI" id="CHEBI:29103"/>
    </ligand>
</feature>
<evidence type="ECO:0000256" key="2">
    <source>
        <dbReference type="ARBA" id="ARBA00022723"/>
    </source>
</evidence>
<accession>A0A975LAW4</accession>
<feature type="binding site" evidence="9">
    <location>
        <position position="294"/>
    </location>
    <ligand>
        <name>K(+)</name>
        <dbReference type="ChEBI" id="CHEBI:29103"/>
    </ligand>
</feature>
<feature type="binding site" evidence="9">
    <location>
        <begin position="22"/>
        <end position="24"/>
    </location>
    <ligand>
        <name>substrate</name>
    </ligand>
</feature>
<dbReference type="SUPFAM" id="SSF53613">
    <property type="entry name" value="Ribokinase-like"/>
    <property type="match status" value="1"/>
</dbReference>
<dbReference type="KEGG" id="nec:KGD82_02770"/>
<gene>
    <name evidence="9" type="primary">rbsK</name>
    <name evidence="11" type="ORF">KGD82_02770</name>
</gene>
<dbReference type="Pfam" id="PF00294">
    <property type="entry name" value="PfkB"/>
    <property type="match status" value="1"/>
</dbReference>
<dbReference type="GO" id="GO:0004747">
    <property type="term" value="F:ribokinase activity"/>
    <property type="evidence" value="ECO:0007669"/>
    <property type="project" value="UniProtKB-UniRule"/>
</dbReference>
<evidence type="ECO:0000259" key="10">
    <source>
        <dbReference type="Pfam" id="PF00294"/>
    </source>
</evidence>
<feature type="binding site" evidence="9">
    <location>
        <begin position="50"/>
        <end position="54"/>
    </location>
    <ligand>
        <name>substrate</name>
    </ligand>
</feature>
<comment type="caution">
    <text evidence="9">Lacks conserved residue(s) required for the propagation of feature annotation.</text>
</comment>
<dbReference type="InterPro" id="IPR029056">
    <property type="entry name" value="Ribokinase-like"/>
</dbReference>
<evidence type="ECO:0000256" key="7">
    <source>
        <dbReference type="ARBA" id="ARBA00022958"/>
    </source>
</evidence>
<dbReference type="EMBL" id="CP074402">
    <property type="protein sequence ID" value="QVJ01907.1"/>
    <property type="molecule type" value="Genomic_DNA"/>
</dbReference>
<evidence type="ECO:0000256" key="5">
    <source>
        <dbReference type="ARBA" id="ARBA00022840"/>
    </source>
</evidence>
<comment type="function">
    <text evidence="9">Catalyzes the phosphorylation of ribose at O-5 in a reaction requiring ATP and magnesium. The resulting D-ribose-5-phosphate can then be used either for sythesis of nucleotides, histidine, and tryptophan, or as a component of the pentose phosphate pathway.</text>
</comment>
<comment type="catalytic activity">
    <reaction evidence="9">
        <text>D-ribose + ATP = D-ribose 5-phosphate + ADP + H(+)</text>
        <dbReference type="Rhea" id="RHEA:13697"/>
        <dbReference type="ChEBI" id="CHEBI:15378"/>
        <dbReference type="ChEBI" id="CHEBI:30616"/>
        <dbReference type="ChEBI" id="CHEBI:47013"/>
        <dbReference type="ChEBI" id="CHEBI:78346"/>
        <dbReference type="ChEBI" id="CHEBI:456216"/>
        <dbReference type="EC" id="2.7.1.15"/>
    </reaction>
</comment>
<evidence type="ECO:0000256" key="6">
    <source>
        <dbReference type="ARBA" id="ARBA00022842"/>
    </source>
</evidence>
<keyword evidence="12" id="KW-1185">Reference proteome</keyword>
<feature type="active site" description="Proton acceptor" evidence="9">
    <location>
        <position position="255"/>
    </location>
</feature>
<sequence>MNREVGNEVSAVPRLAVLGSVNMDLVAYVDTVPGGGETVTGTDFRQVPGGKGANQAVAAARAGAEVAFLGAVGDDAFGAELRANLVSHRIDASGLRTVPGVSGVAHIAVDGRGGNRIIVVPGANAAAGAVDGDEARVAGAAALLLQLELPMEAVVAGARLGRGLGVPVYLTPAPARDLPDELLANVDVLVPNQHEAAAITGHTEPRAALAALLEWVPEVLLTLGEDGSLFGRRGEEPVHVPARQVEAVDTTAAGDTFCGSFAVARAEGRSAREAMEFAAAAAAISVGRHGASSSMASRDEVEALLRG</sequence>
<dbReference type="GO" id="GO:0046872">
    <property type="term" value="F:metal ion binding"/>
    <property type="evidence" value="ECO:0007669"/>
    <property type="project" value="UniProtKB-KW"/>
</dbReference>
<dbReference type="PANTHER" id="PTHR10584">
    <property type="entry name" value="SUGAR KINASE"/>
    <property type="match status" value="1"/>
</dbReference>
<feature type="binding site" evidence="9">
    <location>
        <position position="192"/>
    </location>
    <ligand>
        <name>ATP</name>
        <dbReference type="ChEBI" id="CHEBI:30616"/>
    </ligand>
</feature>
<keyword evidence="4 9" id="KW-0418">Kinase</keyword>
<keyword evidence="1 9" id="KW-0808">Transferase</keyword>
<evidence type="ECO:0000313" key="11">
    <source>
        <dbReference type="EMBL" id="QVJ01907.1"/>
    </source>
</evidence>
<feature type="binding site" evidence="9">
    <location>
        <position position="288"/>
    </location>
    <ligand>
        <name>K(+)</name>
        <dbReference type="ChEBI" id="CHEBI:29103"/>
    </ligand>
</feature>
<comment type="pathway">
    <text evidence="9">Carbohydrate metabolism; D-ribose degradation; D-ribose 5-phosphate from beta-D-ribopyranose: step 2/2.</text>
</comment>
<keyword evidence="2 9" id="KW-0479">Metal-binding</keyword>
<dbReference type="Gene3D" id="3.40.1190.20">
    <property type="match status" value="1"/>
</dbReference>